<dbReference type="EMBL" id="VMNK01000006">
    <property type="protein sequence ID" value="TVO57905.1"/>
    <property type="molecule type" value="Genomic_DNA"/>
</dbReference>
<evidence type="ECO:0000313" key="18">
    <source>
        <dbReference type="Proteomes" id="UP000319502"/>
    </source>
</evidence>
<dbReference type="GO" id="GO:0046930">
    <property type="term" value="C:pore complex"/>
    <property type="evidence" value="ECO:0007669"/>
    <property type="project" value="UniProtKB-KW"/>
</dbReference>
<evidence type="ECO:0000256" key="7">
    <source>
        <dbReference type="ARBA" id="ARBA00023065"/>
    </source>
</evidence>
<organism evidence="17 18">
    <name type="scientific">Denitromonas halophila</name>
    <dbReference type="NCBI Taxonomy" id="1629404"/>
    <lineage>
        <taxon>Bacteria</taxon>
        <taxon>Pseudomonadati</taxon>
        <taxon>Pseudomonadota</taxon>
        <taxon>Betaproteobacteria</taxon>
        <taxon>Rhodocyclales</taxon>
        <taxon>Zoogloeaceae</taxon>
        <taxon>Denitromonas</taxon>
    </lineage>
</organism>
<sequence>MAADSVGDTVVVTATRTARTVDESLAAVTVITQADIERLQARSVPDLLRGQPGISLTNNGGRGKQTSVFMRGTESDHLVVLIDGIKVGSATSGSAAFQDMPVDMIERIEIVRGPRSSLYGSEAIGGVIQIFTKRGGGEFRPSGSIGFGSKGARKASIGLDGGGEQGWVSLNLSHDATDGFDSCRAEADGFGGCFNNEPDRDGYQNLSGSVRAGYRFTGGAELNVNWMRTQAKSDFDGSSQNESDTVQEVFGGRFSFSPVAAWKMSFSAGVSTDDSNNYKDDLFKSSFDTERTTLSWQNDIALGANTMLTLGLDHQDDEIISTTAYPETSRTNDGVFALYQGALGQHDYQVSLRSDDDERYGRHNTGAIAWGYTVSDALRLTASYGTAYKAPTFNELYFPFYGNTDLEPERSRTVEFGLSGRGGWGYWSANVFQTHVEDLIGYDASIFLANNISEARIRGIEGVIGTRLAQWDLRTSVTLLDPRDQSGDKNDGNLLPRRAKQTLRVDADRDYGKFSVGASLLAASHRYDEVANTHRLGGYGVLDLRAEYKLAADWRLQGTIGNAFDHEYETARFYNQEGRSVFVTLKYQPKR</sequence>
<dbReference type="GO" id="GO:0006811">
    <property type="term" value="P:monoatomic ion transport"/>
    <property type="evidence" value="ECO:0007669"/>
    <property type="project" value="UniProtKB-KW"/>
</dbReference>
<keyword evidence="5 13" id="KW-0812">Transmembrane</keyword>
<keyword evidence="7" id="KW-0406">Ion transport</keyword>
<dbReference type="Pfam" id="PF00593">
    <property type="entry name" value="TonB_dep_Rec_b-barrel"/>
    <property type="match status" value="1"/>
</dbReference>
<evidence type="ECO:0000256" key="3">
    <source>
        <dbReference type="ARBA" id="ARBA00022448"/>
    </source>
</evidence>
<evidence type="ECO:0000259" key="16">
    <source>
        <dbReference type="Pfam" id="PF07715"/>
    </source>
</evidence>
<evidence type="ECO:0000256" key="10">
    <source>
        <dbReference type="ARBA" id="ARBA00023136"/>
    </source>
</evidence>
<keyword evidence="10 13" id="KW-0472">Membrane</keyword>
<keyword evidence="9" id="KW-0626">Porin</keyword>
<dbReference type="Gene3D" id="2.40.170.20">
    <property type="entry name" value="TonB-dependent receptor, beta-barrel domain"/>
    <property type="match status" value="1"/>
</dbReference>
<keyword evidence="4 13" id="KW-1134">Transmembrane beta strand</keyword>
<keyword evidence="12 13" id="KW-0998">Cell outer membrane</keyword>
<dbReference type="InterPro" id="IPR010101">
    <property type="entry name" value="B12_transptr_BtuB"/>
</dbReference>
<protein>
    <submittedName>
        <fullName evidence="17">TonB-dependent vitamin B12 receptor</fullName>
    </submittedName>
</protein>
<keyword evidence="11 17" id="KW-0675">Receptor</keyword>
<feature type="domain" description="TonB-dependent receptor plug" evidence="16">
    <location>
        <begin position="22"/>
        <end position="127"/>
    </location>
</feature>
<keyword evidence="3 13" id="KW-0813">Transport</keyword>
<keyword evidence="8 14" id="KW-0798">TonB box</keyword>
<dbReference type="OrthoDB" id="183532at2"/>
<dbReference type="Gene3D" id="2.170.130.10">
    <property type="entry name" value="TonB-dependent receptor, plug domain"/>
    <property type="match status" value="1"/>
</dbReference>
<evidence type="ECO:0000256" key="8">
    <source>
        <dbReference type="ARBA" id="ARBA00023077"/>
    </source>
</evidence>
<evidence type="ECO:0000313" key="17">
    <source>
        <dbReference type="EMBL" id="TVO57905.1"/>
    </source>
</evidence>
<comment type="caution">
    <text evidence="17">The sequence shown here is derived from an EMBL/GenBank/DDBJ whole genome shotgun (WGS) entry which is preliminary data.</text>
</comment>
<dbReference type="SUPFAM" id="SSF56935">
    <property type="entry name" value="Porins"/>
    <property type="match status" value="1"/>
</dbReference>
<dbReference type="PROSITE" id="PS52016">
    <property type="entry name" value="TONB_DEPENDENT_REC_3"/>
    <property type="match status" value="1"/>
</dbReference>
<dbReference type="AlphaFoldDB" id="A0A557QYC6"/>
<keyword evidence="18" id="KW-1185">Reference proteome</keyword>
<accession>A0A557QYC6</accession>
<evidence type="ECO:0000256" key="4">
    <source>
        <dbReference type="ARBA" id="ARBA00022452"/>
    </source>
</evidence>
<gene>
    <name evidence="17" type="primary">btuB</name>
    <name evidence="17" type="ORF">FHP91_08720</name>
</gene>
<evidence type="ECO:0000256" key="9">
    <source>
        <dbReference type="ARBA" id="ARBA00023114"/>
    </source>
</evidence>
<dbReference type="InterPro" id="IPR039426">
    <property type="entry name" value="TonB-dep_rcpt-like"/>
</dbReference>
<evidence type="ECO:0000256" key="11">
    <source>
        <dbReference type="ARBA" id="ARBA00023170"/>
    </source>
</evidence>
<dbReference type="GO" id="GO:0015420">
    <property type="term" value="F:ABC-type vitamin B12 transporter activity"/>
    <property type="evidence" value="ECO:0007669"/>
    <property type="project" value="InterPro"/>
</dbReference>
<dbReference type="InterPro" id="IPR000531">
    <property type="entry name" value="Beta-barrel_TonB"/>
</dbReference>
<evidence type="ECO:0000256" key="6">
    <source>
        <dbReference type="ARBA" id="ARBA00022729"/>
    </source>
</evidence>
<evidence type="ECO:0000259" key="15">
    <source>
        <dbReference type="Pfam" id="PF00593"/>
    </source>
</evidence>
<reference evidence="17 18" key="1">
    <citation type="submission" date="2019-07" db="EMBL/GenBank/DDBJ databases">
        <title>The pathways for chlorine oxyanion respiration interact through the shared metabolite chlorate.</title>
        <authorList>
            <person name="Barnum T.P."/>
            <person name="Cheng Y."/>
            <person name="Hill K.A."/>
            <person name="Lucas L.N."/>
            <person name="Carlson H.K."/>
            <person name="Coates J.D."/>
        </authorList>
    </citation>
    <scope>NUCLEOTIDE SEQUENCE [LARGE SCALE GENOMIC DNA]</scope>
    <source>
        <strain evidence="17 18">SFB-3</strain>
    </source>
</reference>
<comment type="similarity">
    <text evidence="2 13 14">Belongs to the TonB-dependent receptor family.</text>
</comment>
<feature type="domain" description="TonB-dependent receptor-like beta-barrel" evidence="15">
    <location>
        <begin position="200"/>
        <end position="562"/>
    </location>
</feature>
<dbReference type="InterPro" id="IPR036942">
    <property type="entry name" value="Beta-barrel_TonB_sf"/>
</dbReference>
<dbReference type="NCBIfam" id="TIGR01779">
    <property type="entry name" value="TonB-B12"/>
    <property type="match status" value="1"/>
</dbReference>
<dbReference type="PANTHER" id="PTHR30069">
    <property type="entry name" value="TONB-DEPENDENT OUTER MEMBRANE RECEPTOR"/>
    <property type="match status" value="1"/>
</dbReference>
<evidence type="ECO:0000256" key="12">
    <source>
        <dbReference type="ARBA" id="ARBA00023237"/>
    </source>
</evidence>
<keyword evidence="6" id="KW-0732">Signal</keyword>
<dbReference type="InterPro" id="IPR037066">
    <property type="entry name" value="Plug_dom_sf"/>
</dbReference>
<dbReference type="CDD" id="cd01347">
    <property type="entry name" value="ligand_gated_channel"/>
    <property type="match status" value="1"/>
</dbReference>
<evidence type="ECO:0000256" key="1">
    <source>
        <dbReference type="ARBA" id="ARBA00004571"/>
    </source>
</evidence>
<dbReference type="PANTHER" id="PTHR30069:SF53">
    <property type="entry name" value="COLICIN I RECEPTOR-RELATED"/>
    <property type="match status" value="1"/>
</dbReference>
<dbReference type="InterPro" id="IPR012910">
    <property type="entry name" value="Plug_dom"/>
</dbReference>
<dbReference type="Pfam" id="PF07715">
    <property type="entry name" value="Plug"/>
    <property type="match status" value="1"/>
</dbReference>
<evidence type="ECO:0000256" key="5">
    <source>
        <dbReference type="ARBA" id="ARBA00022692"/>
    </source>
</evidence>
<proteinExistence type="inferred from homology"/>
<dbReference type="GO" id="GO:0015288">
    <property type="term" value="F:porin activity"/>
    <property type="evidence" value="ECO:0007669"/>
    <property type="project" value="UniProtKB-KW"/>
</dbReference>
<dbReference type="GO" id="GO:0009279">
    <property type="term" value="C:cell outer membrane"/>
    <property type="evidence" value="ECO:0007669"/>
    <property type="project" value="UniProtKB-SubCell"/>
</dbReference>
<name>A0A557QYC6_9RHOO</name>
<evidence type="ECO:0000256" key="13">
    <source>
        <dbReference type="PROSITE-ProRule" id="PRU01360"/>
    </source>
</evidence>
<evidence type="ECO:0000256" key="2">
    <source>
        <dbReference type="ARBA" id="ARBA00009810"/>
    </source>
</evidence>
<evidence type="ECO:0000256" key="14">
    <source>
        <dbReference type="RuleBase" id="RU003357"/>
    </source>
</evidence>
<dbReference type="Proteomes" id="UP000319502">
    <property type="component" value="Unassembled WGS sequence"/>
</dbReference>
<comment type="subcellular location">
    <subcellularLocation>
        <location evidence="1 13">Cell outer membrane</location>
        <topology evidence="1 13">Multi-pass membrane protein</topology>
    </subcellularLocation>
</comment>